<dbReference type="AlphaFoldDB" id="A0A8T0RHV2"/>
<name>A0A8T0RHV2_PANVG</name>
<feature type="signal peptide" evidence="2">
    <location>
        <begin position="1"/>
        <end position="24"/>
    </location>
</feature>
<sequence>MARAMFLVILLLAAVTVAPFAAEAHDVADMEGRSLSADAPSSDAPAPSPDSSSSPSDAPSGSSSSDA</sequence>
<comment type="caution">
    <text evidence="3">The sequence shown here is derived from an EMBL/GenBank/DDBJ whole genome shotgun (WGS) entry which is preliminary data.</text>
</comment>
<gene>
    <name evidence="3" type="ORF">PVAP13_6KG333900</name>
</gene>
<evidence type="ECO:0000313" key="3">
    <source>
        <dbReference type="EMBL" id="KAG2584665.1"/>
    </source>
</evidence>
<organism evidence="3 4">
    <name type="scientific">Panicum virgatum</name>
    <name type="common">Blackwell switchgrass</name>
    <dbReference type="NCBI Taxonomy" id="38727"/>
    <lineage>
        <taxon>Eukaryota</taxon>
        <taxon>Viridiplantae</taxon>
        <taxon>Streptophyta</taxon>
        <taxon>Embryophyta</taxon>
        <taxon>Tracheophyta</taxon>
        <taxon>Spermatophyta</taxon>
        <taxon>Magnoliopsida</taxon>
        <taxon>Liliopsida</taxon>
        <taxon>Poales</taxon>
        <taxon>Poaceae</taxon>
        <taxon>PACMAD clade</taxon>
        <taxon>Panicoideae</taxon>
        <taxon>Panicodae</taxon>
        <taxon>Paniceae</taxon>
        <taxon>Panicinae</taxon>
        <taxon>Panicum</taxon>
        <taxon>Panicum sect. Hiantes</taxon>
    </lineage>
</organism>
<reference evidence="3" key="1">
    <citation type="submission" date="2020-05" db="EMBL/GenBank/DDBJ databases">
        <title>WGS assembly of Panicum virgatum.</title>
        <authorList>
            <person name="Lovell J.T."/>
            <person name="Jenkins J."/>
            <person name="Shu S."/>
            <person name="Juenger T.E."/>
            <person name="Schmutz J."/>
        </authorList>
    </citation>
    <scope>NUCLEOTIDE SEQUENCE</scope>
    <source>
        <strain evidence="3">AP13</strain>
    </source>
</reference>
<dbReference type="Proteomes" id="UP000823388">
    <property type="component" value="Chromosome 6K"/>
</dbReference>
<evidence type="ECO:0000256" key="1">
    <source>
        <dbReference type="SAM" id="MobiDB-lite"/>
    </source>
</evidence>
<accession>A0A8T0RHV2</accession>
<evidence type="ECO:0000256" key="2">
    <source>
        <dbReference type="SAM" id="SignalP"/>
    </source>
</evidence>
<keyword evidence="4" id="KW-1185">Reference proteome</keyword>
<protein>
    <submittedName>
        <fullName evidence="3">Uncharacterized protein</fullName>
    </submittedName>
</protein>
<feature type="region of interest" description="Disordered" evidence="1">
    <location>
        <begin position="30"/>
        <end position="67"/>
    </location>
</feature>
<evidence type="ECO:0000313" key="4">
    <source>
        <dbReference type="Proteomes" id="UP000823388"/>
    </source>
</evidence>
<feature type="compositionally biased region" description="Low complexity" evidence="1">
    <location>
        <begin position="36"/>
        <end position="67"/>
    </location>
</feature>
<dbReference type="EMBL" id="CM029047">
    <property type="protein sequence ID" value="KAG2584665.1"/>
    <property type="molecule type" value="Genomic_DNA"/>
</dbReference>
<proteinExistence type="predicted"/>
<keyword evidence="2" id="KW-0732">Signal</keyword>
<feature type="chain" id="PRO_5035868190" evidence="2">
    <location>
        <begin position="25"/>
        <end position="67"/>
    </location>
</feature>